<dbReference type="PANTHER" id="PTHR47999">
    <property type="entry name" value="TRANSCRIPTION FACTOR MYB8-RELATED-RELATED"/>
    <property type="match status" value="1"/>
</dbReference>
<dbReference type="InterPro" id="IPR015495">
    <property type="entry name" value="Myb_TF_plants"/>
</dbReference>
<dbReference type="PROSITE" id="PS51294">
    <property type="entry name" value="HTH_MYB"/>
    <property type="match status" value="2"/>
</dbReference>
<evidence type="ECO:0000259" key="8">
    <source>
        <dbReference type="PROSITE" id="PS51294"/>
    </source>
</evidence>
<sequence>MVADNQYKKGLWTEEEDRILLEYVRVHGRGKWNCISKTTGLKRCGKSCRLRWLNYLSPTVKRGGFSEEEEDLIIRLHNLLGNRWSLIAGRVPGRTDNQVKNHWNTHLCKKLGLKDQNTKLLDIVGTSKTRYATHQVEDDQTHKLIQVIRADQNVHENPMTTTTTNITTTTTVSTHDHHHDEELSNIEVTVPWMSELHFADQSESLHLSPVHDHTILGSPGFCGLEFLDHGFPFDLAWHSF</sequence>
<dbReference type="PROSITE" id="PS50090">
    <property type="entry name" value="MYB_LIKE"/>
    <property type="match status" value="2"/>
</dbReference>
<keyword evidence="2" id="KW-0677">Repeat</keyword>
<dbReference type="EMBL" id="CM031814">
    <property type="protein sequence ID" value="KAG6650856.1"/>
    <property type="molecule type" value="Genomic_DNA"/>
</dbReference>
<comment type="subcellular location">
    <subcellularLocation>
        <location evidence="1">Nucleus</location>
    </subcellularLocation>
</comment>
<comment type="caution">
    <text evidence="9">The sequence shown here is derived from an EMBL/GenBank/DDBJ whole genome shotgun (WGS) entry which is preliminary data.</text>
</comment>
<evidence type="ECO:0000256" key="1">
    <source>
        <dbReference type="ARBA" id="ARBA00004123"/>
    </source>
</evidence>
<dbReference type="GO" id="GO:0090558">
    <property type="term" value="P:plant epidermis development"/>
    <property type="evidence" value="ECO:0007669"/>
    <property type="project" value="UniProtKB-ARBA"/>
</dbReference>
<organism evidence="9 11">
    <name type="scientific">Carya illinoinensis</name>
    <name type="common">Pecan</name>
    <dbReference type="NCBI Taxonomy" id="32201"/>
    <lineage>
        <taxon>Eukaryota</taxon>
        <taxon>Viridiplantae</taxon>
        <taxon>Streptophyta</taxon>
        <taxon>Embryophyta</taxon>
        <taxon>Tracheophyta</taxon>
        <taxon>Spermatophyta</taxon>
        <taxon>Magnoliopsida</taxon>
        <taxon>eudicotyledons</taxon>
        <taxon>Gunneridae</taxon>
        <taxon>Pentapetalae</taxon>
        <taxon>rosids</taxon>
        <taxon>fabids</taxon>
        <taxon>Fagales</taxon>
        <taxon>Juglandaceae</taxon>
        <taxon>Carya</taxon>
    </lineage>
</organism>
<evidence type="ECO:0000259" key="7">
    <source>
        <dbReference type="PROSITE" id="PS50090"/>
    </source>
</evidence>
<proteinExistence type="predicted"/>
<keyword evidence="3" id="KW-0805">Transcription regulation</keyword>
<name>A0A8T1Q8V7_CARIL</name>
<dbReference type="GO" id="GO:0003677">
    <property type="term" value="F:DNA binding"/>
    <property type="evidence" value="ECO:0007669"/>
    <property type="project" value="UniProtKB-KW"/>
</dbReference>
<dbReference type="FunFam" id="1.10.10.60:FF:000001">
    <property type="entry name" value="MYB-related transcription factor"/>
    <property type="match status" value="1"/>
</dbReference>
<feature type="domain" description="HTH myb-type" evidence="8">
    <location>
        <begin position="57"/>
        <end position="111"/>
    </location>
</feature>
<accession>A0A8T1Q8V7</accession>
<keyword evidence="5" id="KW-0804">Transcription</keyword>
<keyword evidence="11" id="KW-1185">Reference proteome</keyword>
<dbReference type="Proteomes" id="UP000811246">
    <property type="component" value="Chromosome 6"/>
</dbReference>
<gene>
    <name evidence="9" type="ORF">CIPAW_06G071800</name>
    <name evidence="10" type="ORF">I3842_06G071600</name>
</gene>
<evidence type="ECO:0000313" key="9">
    <source>
        <dbReference type="EMBL" id="KAG6650856.1"/>
    </source>
</evidence>
<dbReference type="GO" id="GO:0005634">
    <property type="term" value="C:nucleus"/>
    <property type="evidence" value="ECO:0007669"/>
    <property type="project" value="UniProtKB-SubCell"/>
</dbReference>
<dbReference type="CDD" id="cd00167">
    <property type="entry name" value="SANT"/>
    <property type="match status" value="2"/>
</dbReference>
<evidence type="ECO:0000313" key="11">
    <source>
        <dbReference type="Proteomes" id="UP000811609"/>
    </source>
</evidence>
<reference evidence="10" key="2">
    <citation type="submission" date="2021-01" db="EMBL/GenBank/DDBJ databases">
        <authorList>
            <person name="Lovell J.T."/>
            <person name="Bentley N."/>
            <person name="Bhattarai G."/>
            <person name="Jenkins J.W."/>
            <person name="Sreedasyam A."/>
            <person name="Alarcon Y."/>
            <person name="Bock C."/>
            <person name="Boston L."/>
            <person name="Carlson J."/>
            <person name="Cervantes K."/>
            <person name="Clermont K."/>
            <person name="Krom N."/>
            <person name="Kubenka K."/>
            <person name="Mamidi S."/>
            <person name="Mattison C."/>
            <person name="Monteros M."/>
            <person name="Pisani C."/>
            <person name="Plott C."/>
            <person name="Rajasekar S."/>
            <person name="Rhein H.S."/>
            <person name="Rohla C."/>
            <person name="Song M."/>
            <person name="Hilaire R.S."/>
            <person name="Shu S."/>
            <person name="Wells L."/>
            <person name="Wang X."/>
            <person name="Webber J."/>
            <person name="Heerema R.J."/>
            <person name="Klein P."/>
            <person name="Conner P."/>
            <person name="Grauke L."/>
            <person name="Grimwood J."/>
            <person name="Schmutz J."/>
            <person name="Randall J.J."/>
        </authorList>
    </citation>
    <scope>NUCLEOTIDE SEQUENCE</scope>
    <source>
        <tissue evidence="10">Leaf</tissue>
    </source>
</reference>
<evidence type="ECO:0000256" key="3">
    <source>
        <dbReference type="ARBA" id="ARBA00023015"/>
    </source>
</evidence>
<protein>
    <submittedName>
        <fullName evidence="9">Uncharacterized protein</fullName>
    </submittedName>
</protein>
<evidence type="ECO:0000256" key="6">
    <source>
        <dbReference type="ARBA" id="ARBA00023242"/>
    </source>
</evidence>
<dbReference type="InterPro" id="IPR001005">
    <property type="entry name" value="SANT/Myb"/>
</dbReference>
<feature type="domain" description="Myb-like" evidence="7">
    <location>
        <begin position="4"/>
        <end position="56"/>
    </location>
</feature>
<dbReference type="Proteomes" id="UP000811609">
    <property type="component" value="Chromosome 6"/>
</dbReference>
<feature type="domain" description="HTH myb-type" evidence="8">
    <location>
        <begin position="8"/>
        <end position="56"/>
    </location>
</feature>
<keyword evidence="4" id="KW-0238">DNA-binding</keyword>
<dbReference type="InterPro" id="IPR017930">
    <property type="entry name" value="Myb_dom"/>
</dbReference>
<reference evidence="9" key="1">
    <citation type="submission" date="2020-12" db="EMBL/GenBank/DDBJ databases">
        <title>WGS assembly of Carya illinoinensis cv. Pawnee.</title>
        <authorList>
            <person name="Platts A."/>
            <person name="Shu S."/>
            <person name="Wright S."/>
            <person name="Barry K."/>
            <person name="Edger P."/>
            <person name="Pires J.C."/>
            <person name="Schmutz J."/>
        </authorList>
    </citation>
    <scope>NUCLEOTIDE SEQUENCE</scope>
    <source>
        <tissue evidence="9">Leaf</tissue>
    </source>
</reference>
<evidence type="ECO:0000313" key="10">
    <source>
        <dbReference type="EMBL" id="KAG6708258.1"/>
    </source>
</evidence>
<dbReference type="EMBL" id="CM031830">
    <property type="protein sequence ID" value="KAG6708258.1"/>
    <property type="molecule type" value="Genomic_DNA"/>
</dbReference>
<dbReference type="GO" id="GO:0048731">
    <property type="term" value="P:system development"/>
    <property type="evidence" value="ECO:0007669"/>
    <property type="project" value="UniProtKB-ARBA"/>
</dbReference>
<dbReference type="Pfam" id="PF00249">
    <property type="entry name" value="Myb_DNA-binding"/>
    <property type="match status" value="2"/>
</dbReference>
<dbReference type="SMART" id="SM00717">
    <property type="entry name" value="SANT"/>
    <property type="match status" value="2"/>
</dbReference>
<dbReference type="AlphaFoldDB" id="A0A8T1Q8V7"/>
<feature type="domain" description="Myb-like" evidence="7">
    <location>
        <begin position="57"/>
        <end position="107"/>
    </location>
</feature>
<evidence type="ECO:0000256" key="5">
    <source>
        <dbReference type="ARBA" id="ARBA00023163"/>
    </source>
</evidence>
<dbReference type="FunFam" id="1.10.10.60:FF:000353">
    <property type="entry name" value="Transcription factor WER"/>
    <property type="match status" value="1"/>
</dbReference>
<evidence type="ECO:0000256" key="4">
    <source>
        <dbReference type="ARBA" id="ARBA00023125"/>
    </source>
</evidence>
<dbReference type="PANTHER" id="PTHR47999:SF59">
    <property type="entry name" value="TRANSCRIPTION FACTOR WER-LIKE"/>
    <property type="match status" value="1"/>
</dbReference>
<keyword evidence="6" id="KW-0539">Nucleus</keyword>
<dbReference type="GO" id="GO:0030154">
    <property type="term" value="P:cell differentiation"/>
    <property type="evidence" value="ECO:0007669"/>
    <property type="project" value="UniProtKB-ARBA"/>
</dbReference>
<evidence type="ECO:0000256" key="2">
    <source>
        <dbReference type="ARBA" id="ARBA00022737"/>
    </source>
</evidence>